<dbReference type="InterPro" id="IPR005599">
    <property type="entry name" value="GPI_mannosylTrfase"/>
</dbReference>
<dbReference type="Pfam" id="PF03901">
    <property type="entry name" value="Glyco_transf_22"/>
    <property type="match status" value="1"/>
</dbReference>
<evidence type="ECO:0000256" key="3">
    <source>
        <dbReference type="ARBA" id="ARBA00007063"/>
    </source>
</evidence>
<feature type="transmembrane region" description="Helical" evidence="12">
    <location>
        <begin position="57"/>
        <end position="79"/>
    </location>
</feature>
<evidence type="ECO:0000256" key="11">
    <source>
        <dbReference type="ARBA" id="ARBA00048899"/>
    </source>
</evidence>
<dbReference type="AlphaFoldDB" id="A0AAW0WGL2"/>
<feature type="compositionally biased region" description="Basic and acidic residues" evidence="13">
    <location>
        <begin position="511"/>
        <end position="544"/>
    </location>
</feature>
<comment type="caution">
    <text evidence="15">The sequence shown here is derived from an EMBL/GenBank/DDBJ whole genome shotgun (WGS) entry which is preliminary data.</text>
</comment>
<dbReference type="GO" id="GO:0005789">
    <property type="term" value="C:endoplasmic reticulum membrane"/>
    <property type="evidence" value="ECO:0007669"/>
    <property type="project" value="UniProtKB-SubCell"/>
</dbReference>
<keyword evidence="16" id="KW-1185">Reference proteome</keyword>
<dbReference type="GO" id="GO:0006487">
    <property type="term" value="P:protein N-linked glycosylation"/>
    <property type="evidence" value="ECO:0007669"/>
    <property type="project" value="TreeGrafter"/>
</dbReference>
<dbReference type="GO" id="GO:0052917">
    <property type="term" value="F:dol-P-Man:Man(7)GlcNAc(2)-PP-Dol alpha-1,6-mannosyltransferase activity"/>
    <property type="evidence" value="ECO:0007669"/>
    <property type="project" value="UniProtKB-EC"/>
</dbReference>
<proteinExistence type="inferred from homology"/>
<accession>A0AAW0WGL2</accession>
<comment type="pathway">
    <text evidence="2">Protein modification; protein glycosylation.</text>
</comment>
<feature type="transmembrane region" description="Helical" evidence="12">
    <location>
        <begin position="334"/>
        <end position="355"/>
    </location>
</feature>
<keyword evidence="4 12" id="KW-0328">Glycosyltransferase</keyword>
<evidence type="ECO:0000256" key="13">
    <source>
        <dbReference type="SAM" id="MobiDB-lite"/>
    </source>
</evidence>
<feature type="region of interest" description="Disordered" evidence="13">
    <location>
        <begin position="499"/>
        <end position="544"/>
    </location>
</feature>
<evidence type="ECO:0000256" key="5">
    <source>
        <dbReference type="ARBA" id="ARBA00022679"/>
    </source>
</evidence>
<name>A0AAW0WGL2_CHEQU</name>
<feature type="signal peptide" evidence="14">
    <location>
        <begin position="1"/>
        <end position="17"/>
    </location>
</feature>
<keyword evidence="9 12" id="KW-0472">Membrane</keyword>
<feature type="transmembrane region" description="Helical" evidence="12">
    <location>
        <begin position="278"/>
        <end position="296"/>
    </location>
</feature>
<comment type="subcellular location">
    <subcellularLocation>
        <location evidence="1 12">Endoplasmic reticulum membrane</location>
        <topology evidence="1 12">Multi-pass membrane protein</topology>
    </subcellularLocation>
</comment>
<organism evidence="15 16">
    <name type="scientific">Cherax quadricarinatus</name>
    <name type="common">Australian red claw crayfish</name>
    <dbReference type="NCBI Taxonomy" id="27406"/>
    <lineage>
        <taxon>Eukaryota</taxon>
        <taxon>Metazoa</taxon>
        <taxon>Ecdysozoa</taxon>
        <taxon>Arthropoda</taxon>
        <taxon>Crustacea</taxon>
        <taxon>Multicrustacea</taxon>
        <taxon>Malacostraca</taxon>
        <taxon>Eumalacostraca</taxon>
        <taxon>Eucarida</taxon>
        <taxon>Decapoda</taxon>
        <taxon>Pleocyemata</taxon>
        <taxon>Astacidea</taxon>
        <taxon>Parastacoidea</taxon>
        <taxon>Parastacidae</taxon>
        <taxon>Cherax</taxon>
    </lineage>
</organism>
<dbReference type="EMBL" id="JARKIK010000079">
    <property type="protein sequence ID" value="KAK8726484.1"/>
    <property type="molecule type" value="Genomic_DNA"/>
</dbReference>
<keyword evidence="14" id="KW-0732">Signal</keyword>
<gene>
    <name evidence="15" type="ORF">OTU49_010274</name>
</gene>
<evidence type="ECO:0000256" key="7">
    <source>
        <dbReference type="ARBA" id="ARBA00022824"/>
    </source>
</evidence>
<evidence type="ECO:0000256" key="9">
    <source>
        <dbReference type="ARBA" id="ARBA00023136"/>
    </source>
</evidence>
<dbReference type="EC" id="2.4.1.-" evidence="12"/>
<feature type="transmembrane region" description="Helical" evidence="12">
    <location>
        <begin position="160"/>
        <end position="186"/>
    </location>
</feature>
<evidence type="ECO:0000256" key="1">
    <source>
        <dbReference type="ARBA" id="ARBA00004477"/>
    </source>
</evidence>
<protein>
    <recommendedName>
        <fullName evidence="12">Mannosyltransferase</fullName>
        <ecNumber evidence="12">2.4.1.-</ecNumber>
    </recommendedName>
</protein>
<evidence type="ECO:0000256" key="6">
    <source>
        <dbReference type="ARBA" id="ARBA00022692"/>
    </source>
</evidence>
<evidence type="ECO:0000256" key="8">
    <source>
        <dbReference type="ARBA" id="ARBA00022989"/>
    </source>
</evidence>
<evidence type="ECO:0000256" key="14">
    <source>
        <dbReference type="SAM" id="SignalP"/>
    </source>
</evidence>
<dbReference type="PANTHER" id="PTHR22760">
    <property type="entry name" value="GLYCOSYLTRANSFERASE"/>
    <property type="match status" value="1"/>
</dbReference>
<keyword evidence="5" id="KW-0808">Transferase</keyword>
<evidence type="ECO:0000313" key="15">
    <source>
        <dbReference type="EMBL" id="KAK8726484.1"/>
    </source>
</evidence>
<reference evidence="15 16" key="1">
    <citation type="journal article" date="2024" name="BMC Genomics">
        <title>Genome assembly of redclaw crayfish (Cherax quadricarinatus) provides insights into its immune adaptation and hypoxia tolerance.</title>
        <authorList>
            <person name="Liu Z."/>
            <person name="Zheng J."/>
            <person name="Li H."/>
            <person name="Fang K."/>
            <person name="Wang S."/>
            <person name="He J."/>
            <person name="Zhou D."/>
            <person name="Weng S."/>
            <person name="Chi M."/>
            <person name="Gu Z."/>
            <person name="He J."/>
            <person name="Li F."/>
            <person name="Wang M."/>
        </authorList>
    </citation>
    <scope>NUCLEOTIDE SEQUENCE [LARGE SCALE GENOMIC DNA]</scope>
    <source>
        <strain evidence="15">ZL_2023a</strain>
    </source>
</reference>
<sequence>MMDWLIMGVALLHLVTAPYTKVEESFNLQACHDLLYNGINLEEYDHLEFPGVVPRTFVGPIVVSVIAYPAVAVIQLLGLNKFIAQYIVRGVLGLLVIVAWRRLRKQLQESFGLPLTFWFTFITASQFHFMYYLSRPLPNTFALVVALLAFSFWLEQQHHALIWTCGIAVLIFRSELCLFLGPMLLADLLTRRLQTLPFLQCVIPAGLCCLMTTIAIDSLFWGRLLWPEGEVFWFNTYKNQSSTWGTSPFLWYWYSALPRALGSSFLLAPVGVALDKRLQVLITPALIFVILYSFLPHKELRFIIYVFPVFNIAAARACQFFWEGREKSGTRQLLAIGCVLHLLVNAAFTTLLLTISANNYPGGAAIHKLHQIIPPDAFANVHIDNYVAQTGVSRFTQLHDHWRYNKTENMKAGSKSMRSFSHLLVEAKSKYSYNLKHYTSSHEIVSSVEAFSHLSFNYQQFPPVKVRVKPAVFLLKNLDEESIDWSWIPVETPEIVIESTSTGEELTQEESVDKPIEDEDRKDILEENSFKSEEKVTDKTESEGKISDEMNMESINQPQLQGEKVEYNRGIVENMEPEIVTEETGMLSEPTLPNTGCFAPEGEIIDIEDVHAHVDKQDTSKSCTREEIIEAAEEPLEVVEDLGSDEKDDIAGTCTLCSSGGNDPNDISDVNKYSKGNTEEVHNDHVDQASISNEDHNIDNENVGLSSDKGKENIDVKDKTEGKINSVDSNGNVNDNADVFVNIDIQSDASDDISDTVLETNPEILDDKGEATLPPEESTEIGEDLDQVDDVGDEEEAELVEVTLTLDENDAKGKADEEDDSLSMLEEIIMKIRQFCWNIFIFCAVCYIGTSLY</sequence>
<dbReference type="PANTHER" id="PTHR22760:SF1">
    <property type="entry name" value="DOL-P-MAN:MAN(7)GLCNAC(2)-PP-DOL ALPHA-1,6-MANNOSYLTRANSFERASE"/>
    <property type="match status" value="1"/>
</dbReference>
<evidence type="ECO:0000313" key="16">
    <source>
        <dbReference type="Proteomes" id="UP001445076"/>
    </source>
</evidence>
<feature type="chain" id="PRO_5043519565" description="Mannosyltransferase" evidence="14">
    <location>
        <begin position="18"/>
        <end position="853"/>
    </location>
</feature>
<keyword evidence="8 12" id="KW-1133">Transmembrane helix</keyword>
<comment type="function">
    <text evidence="10">Mannosyltransferase that operates in the biosynthetic pathway of dolichol-linked oligosaccharides, the glycan precursors employed in protein asparagine (N)-glycosylation. The assembly of dolichol-linked oligosaccharides begins on the cytosolic side of the endoplasmic reticulum membrane and finishes in its lumen. The sequential addition of sugars to dolichol pyrophosphate produces dolichol-linked oligosaccharides containing fourteen sugars, including two GlcNAcs, nine mannoses and three glucoses. Once assembled, the oligosaccharide is transferred from the lipid to nascent proteins by oligosaccharyltransferases. In the lumen of the endoplasmic reticulum, adds the eighth mannose residue in an alpha-1,6 linkage onto Man(7)GlcNAc(2)-PP-dolichol to produce Man(8)GlcNAc(2)-PP-dolichol.</text>
</comment>
<feature type="transmembrane region" description="Helical" evidence="12">
    <location>
        <begin position="198"/>
        <end position="221"/>
    </location>
</feature>
<evidence type="ECO:0000256" key="12">
    <source>
        <dbReference type="RuleBase" id="RU363075"/>
    </source>
</evidence>
<feature type="transmembrane region" description="Helical" evidence="12">
    <location>
        <begin position="302"/>
        <end position="322"/>
    </location>
</feature>
<keyword evidence="7 12" id="KW-0256">Endoplasmic reticulum</keyword>
<comment type="catalytic activity">
    <reaction evidence="11">
        <text>an alpha-D-Man-(1-&gt;2)-alpha-D-Man-(1-&gt;2)-alpha-D-Man-(1-&gt;3)-[alpha-D-Man-(1-&gt;2)-alpha-D-Man-(1-&gt;3)-alpha-D-Man-(1-&gt;6)]-beta-D-Man-(1-&gt;4)-beta-D-GlcNAc-(1-&gt;4)-alpha-D-GlcNAc-diphospho-di-trans,poly-cis-dolichol + a di-trans,poly-cis-dolichyl beta-D-mannosyl phosphate = an alpha-D-Man-(1-&gt;2)-alpha-D-Man-(1-&gt;2)-alpha-D-Man-(1-&gt;3)-[alpha-D-Man-(1-&gt;2)-alpha-D-Man-(1-&gt;3)-[alpha-D-Man-(1-&gt;6)]-alpha-D-Man-(1-&gt;6)]-beta-D-Man-(1-&gt;4)-beta-D-GlcNAc-(1-&gt;4)-alpha-D-GlcNAc-diphospho-di-trans,poly-cis-dolichol + a di-trans,poly-cis-dolichyl phosphate + H(+)</text>
        <dbReference type="Rhea" id="RHEA:29535"/>
        <dbReference type="Rhea" id="RHEA-COMP:19498"/>
        <dbReference type="Rhea" id="RHEA-COMP:19501"/>
        <dbReference type="Rhea" id="RHEA-COMP:19518"/>
        <dbReference type="Rhea" id="RHEA-COMP:19519"/>
        <dbReference type="ChEBI" id="CHEBI:15378"/>
        <dbReference type="ChEBI" id="CHEBI:57683"/>
        <dbReference type="ChEBI" id="CHEBI:58211"/>
        <dbReference type="ChEBI" id="CHEBI:132517"/>
        <dbReference type="ChEBI" id="CHEBI:132519"/>
        <dbReference type="EC" id="2.4.1.260"/>
    </reaction>
    <physiologicalReaction direction="left-to-right" evidence="11">
        <dbReference type="Rhea" id="RHEA:29536"/>
    </physiologicalReaction>
</comment>
<feature type="transmembrane region" description="Helical" evidence="12">
    <location>
        <begin position="86"/>
        <end position="103"/>
    </location>
</feature>
<comment type="similarity">
    <text evidence="3 12">Belongs to the glycosyltransferase 22 family.</text>
</comment>
<evidence type="ECO:0000256" key="2">
    <source>
        <dbReference type="ARBA" id="ARBA00004922"/>
    </source>
</evidence>
<dbReference type="Proteomes" id="UP001445076">
    <property type="component" value="Unassembled WGS sequence"/>
</dbReference>
<feature type="transmembrane region" description="Helical" evidence="12">
    <location>
        <begin position="137"/>
        <end position="154"/>
    </location>
</feature>
<keyword evidence="6 12" id="KW-0812">Transmembrane</keyword>
<evidence type="ECO:0000256" key="4">
    <source>
        <dbReference type="ARBA" id="ARBA00022676"/>
    </source>
</evidence>
<feature type="transmembrane region" description="Helical" evidence="12">
    <location>
        <begin position="115"/>
        <end position="132"/>
    </location>
</feature>
<feature type="transmembrane region" description="Helical" evidence="12">
    <location>
        <begin position="251"/>
        <end position="271"/>
    </location>
</feature>
<evidence type="ECO:0000256" key="10">
    <source>
        <dbReference type="ARBA" id="ARBA00044721"/>
    </source>
</evidence>